<organism evidence="2 3">
    <name type="scientific">Pseudomonas cuatrocienegasensis</name>
    <dbReference type="NCBI Taxonomy" id="543360"/>
    <lineage>
        <taxon>Bacteria</taxon>
        <taxon>Pseudomonadati</taxon>
        <taxon>Pseudomonadota</taxon>
        <taxon>Gammaproteobacteria</taxon>
        <taxon>Pseudomonadales</taxon>
        <taxon>Pseudomonadaceae</taxon>
        <taxon>Pseudomonas</taxon>
    </lineage>
</organism>
<gene>
    <name evidence="2" type="ORF">SAMN05216600_11235</name>
</gene>
<dbReference type="InterPro" id="IPR036515">
    <property type="entry name" value="Transposase_17_sf"/>
</dbReference>
<evidence type="ECO:0000259" key="1">
    <source>
        <dbReference type="SMART" id="SM01321"/>
    </source>
</evidence>
<protein>
    <submittedName>
        <fullName evidence="2">REP element-mobilizing transposase RayT</fullName>
    </submittedName>
</protein>
<dbReference type="PANTHER" id="PTHR36966:SF1">
    <property type="entry name" value="REP-ASSOCIATED TYROSINE TRANSPOSASE"/>
    <property type="match status" value="1"/>
</dbReference>
<accession>A0ABY1BIF6</accession>
<evidence type="ECO:0000313" key="2">
    <source>
        <dbReference type="EMBL" id="SEQ94461.1"/>
    </source>
</evidence>
<feature type="domain" description="Transposase IS200-like" evidence="1">
    <location>
        <begin position="19"/>
        <end position="133"/>
    </location>
</feature>
<dbReference type="InterPro" id="IPR052715">
    <property type="entry name" value="RAYT_transposase"/>
</dbReference>
<keyword evidence="3" id="KW-1185">Reference proteome</keyword>
<dbReference type="Gene3D" id="3.30.70.1290">
    <property type="entry name" value="Transposase IS200-like"/>
    <property type="match status" value="1"/>
</dbReference>
<dbReference type="SMART" id="SM01321">
    <property type="entry name" value="Y1_Tnp"/>
    <property type="match status" value="1"/>
</dbReference>
<dbReference type="EMBL" id="FOFP01000012">
    <property type="protein sequence ID" value="SEQ94461.1"/>
    <property type="molecule type" value="Genomic_DNA"/>
</dbReference>
<dbReference type="NCBIfam" id="NF047646">
    <property type="entry name" value="REP_Tyr_transpos"/>
    <property type="match status" value="1"/>
</dbReference>
<dbReference type="Pfam" id="PF01797">
    <property type="entry name" value="Y1_Tnp"/>
    <property type="match status" value="1"/>
</dbReference>
<name>A0ABY1BIF6_9PSED</name>
<reference evidence="2 3" key="1">
    <citation type="submission" date="2016-10" db="EMBL/GenBank/DDBJ databases">
        <authorList>
            <person name="Varghese N."/>
            <person name="Submissions S."/>
        </authorList>
    </citation>
    <scope>NUCLEOTIDE SEQUENCE [LARGE SCALE GENOMIC DNA]</scope>
    <source>
        <strain evidence="2 3">CIP 109853</strain>
    </source>
</reference>
<sequence length="154" mass="17578">MPADLSPHARNLRAGRFSEAGRSYLITTVTADRRPLFLDFATSRLLIQEMRRCTVEGLASSLAWVVMPDHLHWLVTLEHGGLARLAKRLKARSAQAINRQHALHGRVWQPGYHDRAVRDEDDVRAMARYIVANPLRAGLVQHMADYPHWDAIWV</sequence>
<dbReference type="InterPro" id="IPR002686">
    <property type="entry name" value="Transposase_17"/>
</dbReference>
<dbReference type="Proteomes" id="UP000198512">
    <property type="component" value="Unassembled WGS sequence"/>
</dbReference>
<evidence type="ECO:0000313" key="3">
    <source>
        <dbReference type="Proteomes" id="UP000198512"/>
    </source>
</evidence>
<dbReference type="PANTHER" id="PTHR36966">
    <property type="entry name" value="REP-ASSOCIATED TYROSINE TRANSPOSASE"/>
    <property type="match status" value="1"/>
</dbReference>
<dbReference type="SUPFAM" id="SSF143422">
    <property type="entry name" value="Transposase IS200-like"/>
    <property type="match status" value="1"/>
</dbReference>
<proteinExistence type="predicted"/>
<comment type="caution">
    <text evidence="2">The sequence shown here is derived from an EMBL/GenBank/DDBJ whole genome shotgun (WGS) entry which is preliminary data.</text>
</comment>
<dbReference type="RefSeq" id="WP_069520950.1">
    <property type="nucleotide sequence ID" value="NZ_FOFP01000012.1"/>
</dbReference>